<geneLocation type="mitochondrion" evidence="2"/>
<dbReference type="AlphaFoldDB" id="A0A834L5E2"/>
<protein>
    <submittedName>
        <fullName evidence="2">Uncharacterized protein</fullName>
    </submittedName>
</protein>
<organism evidence="2 3">
    <name type="scientific">Rhododendron simsii</name>
    <name type="common">Sims's rhododendron</name>
    <dbReference type="NCBI Taxonomy" id="118357"/>
    <lineage>
        <taxon>Eukaryota</taxon>
        <taxon>Viridiplantae</taxon>
        <taxon>Streptophyta</taxon>
        <taxon>Embryophyta</taxon>
        <taxon>Tracheophyta</taxon>
        <taxon>Spermatophyta</taxon>
        <taxon>Magnoliopsida</taxon>
        <taxon>eudicotyledons</taxon>
        <taxon>Gunneridae</taxon>
        <taxon>Pentapetalae</taxon>
        <taxon>asterids</taxon>
        <taxon>Ericales</taxon>
        <taxon>Ericaceae</taxon>
        <taxon>Ericoideae</taxon>
        <taxon>Rhodoreae</taxon>
        <taxon>Rhododendron</taxon>
    </lineage>
</organism>
<proteinExistence type="predicted"/>
<feature type="region of interest" description="Disordered" evidence="1">
    <location>
        <begin position="264"/>
        <end position="284"/>
    </location>
</feature>
<feature type="compositionally biased region" description="Basic and acidic residues" evidence="1">
    <location>
        <begin position="789"/>
        <end position="799"/>
    </location>
</feature>
<feature type="compositionally biased region" description="Polar residues" evidence="1">
    <location>
        <begin position="802"/>
        <end position="817"/>
    </location>
</feature>
<feature type="compositionally biased region" description="Polar residues" evidence="1">
    <location>
        <begin position="561"/>
        <end position="592"/>
    </location>
</feature>
<name>A0A834L5E2_RHOSS</name>
<feature type="region of interest" description="Disordered" evidence="1">
    <location>
        <begin position="785"/>
        <end position="817"/>
    </location>
</feature>
<reference evidence="2" key="1">
    <citation type="submission" date="2019-11" db="EMBL/GenBank/DDBJ databases">
        <authorList>
            <person name="Liu Y."/>
            <person name="Hou J."/>
            <person name="Li T.-Q."/>
            <person name="Guan C.-H."/>
            <person name="Wu X."/>
            <person name="Wu H.-Z."/>
            <person name="Ling F."/>
            <person name="Zhang R."/>
            <person name="Shi X.-G."/>
            <person name="Ren J.-P."/>
            <person name="Chen E.-F."/>
            <person name="Sun J.-M."/>
        </authorList>
    </citation>
    <scope>NUCLEOTIDE SEQUENCE</scope>
    <source>
        <strain evidence="2">Adult_tree_wgs_1</strain>
        <tissue evidence="2">Leaves</tissue>
    </source>
</reference>
<feature type="region of interest" description="Disordered" evidence="1">
    <location>
        <begin position="558"/>
        <end position="603"/>
    </location>
</feature>
<evidence type="ECO:0000313" key="2">
    <source>
        <dbReference type="EMBL" id="KAF7117295.1"/>
    </source>
</evidence>
<evidence type="ECO:0000313" key="3">
    <source>
        <dbReference type="Proteomes" id="UP000626092"/>
    </source>
</evidence>
<comment type="caution">
    <text evidence="2">The sequence shown here is derived from an EMBL/GenBank/DDBJ whole genome shotgun (WGS) entry which is preliminary data.</text>
</comment>
<keyword evidence="3" id="KW-1185">Reference proteome</keyword>
<gene>
    <name evidence="2" type="ORF">RHSIM_RhsimMtG0004300</name>
</gene>
<sequence length="817" mass="90767">MENWQQELQKRYENGDLELGMTGELEEESNYTDILPIAEPSWFLPSDAVPMVQTPWEECFDDCYFPSPTPLAKKVSGSQQELQEQILKDSKAESGADRGSEKDLLRSYSLGYLVTFFTALTTQSCSNKGDWLGLGFELSSQARKGSLLLKAVRKTILRGGTSIQERVARGESDKRPVPVVPVILIPIVGSGGYNSTCRLLFFLCAPKDGGGLGTCLSSFLHRKEKQGMVRTEHSHALTSKFKQEAYRPYVTNWGRRQELKSQNYYARDSSSTDAENAPVSHSHMRPESLLATGRHEMIHHAQTSADLDLSRTLTAGVGLGLRTVRETSFCLIQLRPKTGGSLGEMGRPSSYRLGHQTARARPFCLALNGMALLVTLRPDPSPHVRFSPPATQEVGFANTTLGPSPSFYADPGPGWLFGKPVPTALTARLACQRHLPIKVKESTEHLSDGIEYPDRIRVHAARPEQIGGVGHSYNSLPALALGAELFQAKVLGHKQVRKGKQAKAGPFLLLWMRNLLRSDFRQRIWITFLGSVESVKIQSPASKLLIPHHSKLELSGHLIESNPSGSEQPHSRAYSPSRSSDPTAATKPSLNPSPGALSFQKVQSKKSKQKFSLRLAREKKKLRILITSTLQLRSHPNDPLLHDLEKKSLVEYETLCKGEESLLKQKERVQWLSEGDQNTASIFKSANARFNRNKIVSIQREDGTELRDYNLIKNEIFRYYEGLLGSPCPTRAEALKAFLLSSIQLGNSADGSITRFCSVLQLAVRSRSLSLLDGKMRIVKAFPPRKVKTSPDREKRIENRPQIPSQSKVKAGKSLSQ</sequence>
<dbReference type="EMBL" id="WJXA01000014">
    <property type="protein sequence ID" value="KAF7117295.1"/>
    <property type="molecule type" value="Genomic_DNA"/>
</dbReference>
<accession>A0A834L5E2</accession>
<keyword evidence="2" id="KW-0496">Mitochondrion</keyword>
<dbReference type="OrthoDB" id="998851at2759"/>
<evidence type="ECO:0000256" key="1">
    <source>
        <dbReference type="SAM" id="MobiDB-lite"/>
    </source>
</evidence>
<dbReference type="Proteomes" id="UP000626092">
    <property type="component" value="Unassembled WGS sequence"/>
</dbReference>
<feature type="compositionally biased region" description="Polar residues" evidence="1">
    <location>
        <begin position="264"/>
        <end position="274"/>
    </location>
</feature>